<protein>
    <submittedName>
        <fullName evidence="1">Uncharacterized protein</fullName>
    </submittedName>
</protein>
<comment type="caution">
    <text evidence="1">The sequence shown here is derived from an EMBL/GenBank/DDBJ whole genome shotgun (WGS) entry which is preliminary data.</text>
</comment>
<dbReference type="EMBL" id="SMMG02000007">
    <property type="protein sequence ID" value="KAA3467570.1"/>
    <property type="molecule type" value="Genomic_DNA"/>
</dbReference>
<dbReference type="AlphaFoldDB" id="A0A5B6VEC1"/>
<dbReference type="Proteomes" id="UP000325315">
    <property type="component" value="Unassembled WGS sequence"/>
</dbReference>
<accession>A0A5B6VEC1</accession>
<sequence>MVQAIGNNFCPMFLTNAYCENVSEIKIQGLIYRRINMKLKIKEHYLLYPIDESQGPFAAKVAGVVKTPFARRLDEGLMLGYLIASLR</sequence>
<keyword evidence="2" id="KW-1185">Reference proteome</keyword>
<gene>
    <name evidence="1" type="ORF">EPI10_002572</name>
</gene>
<evidence type="ECO:0000313" key="1">
    <source>
        <dbReference type="EMBL" id="KAA3467570.1"/>
    </source>
</evidence>
<reference evidence="2" key="1">
    <citation type="journal article" date="2019" name="Plant Biotechnol. J.">
        <title>Genome sequencing of the Australian wild diploid species Gossypium australe highlights disease resistance and delayed gland morphogenesis.</title>
        <authorList>
            <person name="Cai Y."/>
            <person name="Cai X."/>
            <person name="Wang Q."/>
            <person name="Wang P."/>
            <person name="Zhang Y."/>
            <person name="Cai C."/>
            <person name="Xu Y."/>
            <person name="Wang K."/>
            <person name="Zhou Z."/>
            <person name="Wang C."/>
            <person name="Geng S."/>
            <person name="Li B."/>
            <person name="Dong Q."/>
            <person name="Hou Y."/>
            <person name="Wang H."/>
            <person name="Ai P."/>
            <person name="Liu Z."/>
            <person name="Yi F."/>
            <person name="Sun M."/>
            <person name="An G."/>
            <person name="Cheng J."/>
            <person name="Zhang Y."/>
            <person name="Shi Q."/>
            <person name="Xie Y."/>
            <person name="Shi X."/>
            <person name="Chang Y."/>
            <person name="Huang F."/>
            <person name="Chen Y."/>
            <person name="Hong S."/>
            <person name="Mi L."/>
            <person name="Sun Q."/>
            <person name="Zhang L."/>
            <person name="Zhou B."/>
            <person name="Peng R."/>
            <person name="Zhang X."/>
            <person name="Liu F."/>
        </authorList>
    </citation>
    <scope>NUCLEOTIDE SEQUENCE [LARGE SCALE GENOMIC DNA]</scope>
    <source>
        <strain evidence="2">cv. PA1801</strain>
    </source>
</reference>
<name>A0A5B6VEC1_9ROSI</name>
<evidence type="ECO:0000313" key="2">
    <source>
        <dbReference type="Proteomes" id="UP000325315"/>
    </source>
</evidence>
<organism evidence="1 2">
    <name type="scientific">Gossypium australe</name>
    <dbReference type="NCBI Taxonomy" id="47621"/>
    <lineage>
        <taxon>Eukaryota</taxon>
        <taxon>Viridiplantae</taxon>
        <taxon>Streptophyta</taxon>
        <taxon>Embryophyta</taxon>
        <taxon>Tracheophyta</taxon>
        <taxon>Spermatophyta</taxon>
        <taxon>Magnoliopsida</taxon>
        <taxon>eudicotyledons</taxon>
        <taxon>Gunneridae</taxon>
        <taxon>Pentapetalae</taxon>
        <taxon>rosids</taxon>
        <taxon>malvids</taxon>
        <taxon>Malvales</taxon>
        <taxon>Malvaceae</taxon>
        <taxon>Malvoideae</taxon>
        <taxon>Gossypium</taxon>
    </lineage>
</organism>
<proteinExistence type="predicted"/>